<keyword evidence="6" id="KW-1185">Reference proteome</keyword>
<feature type="domain" description="HTH araC/xylS-type" evidence="4">
    <location>
        <begin position="186"/>
        <end position="285"/>
    </location>
</feature>
<dbReference type="OrthoDB" id="2643311at2"/>
<proteinExistence type="predicted"/>
<dbReference type="Proteomes" id="UP000252415">
    <property type="component" value="Unassembled WGS sequence"/>
</dbReference>
<keyword evidence="1" id="KW-0805">Transcription regulation</keyword>
<keyword evidence="3" id="KW-0804">Transcription</keyword>
<dbReference type="GO" id="GO:0043565">
    <property type="term" value="F:sequence-specific DNA binding"/>
    <property type="evidence" value="ECO:0007669"/>
    <property type="project" value="InterPro"/>
</dbReference>
<dbReference type="PROSITE" id="PS01124">
    <property type="entry name" value="HTH_ARAC_FAMILY_2"/>
    <property type="match status" value="1"/>
</dbReference>
<organism evidence="5 6">
    <name type="scientific">Paenibacillus prosopidis</name>
    <dbReference type="NCBI Taxonomy" id="630520"/>
    <lineage>
        <taxon>Bacteria</taxon>
        <taxon>Bacillati</taxon>
        <taxon>Bacillota</taxon>
        <taxon>Bacilli</taxon>
        <taxon>Bacillales</taxon>
        <taxon>Paenibacillaceae</taxon>
        <taxon>Paenibacillus</taxon>
    </lineage>
</organism>
<dbReference type="GO" id="GO:0003700">
    <property type="term" value="F:DNA-binding transcription factor activity"/>
    <property type="evidence" value="ECO:0007669"/>
    <property type="project" value="InterPro"/>
</dbReference>
<evidence type="ECO:0000256" key="3">
    <source>
        <dbReference type="ARBA" id="ARBA00023163"/>
    </source>
</evidence>
<dbReference type="Pfam" id="PF02311">
    <property type="entry name" value="AraC_binding"/>
    <property type="match status" value="1"/>
</dbReference>
<dbReference type="Pfam" id="PF12833">
    <property type="entry name" value="HTH_18"/>
    <property type="match status" value="1"/>
</dbReference>
<dbReference type="InterPro" id="IPR018060">
    <property type="entry name" value="HTH_AraC"/>
</dbReference>
<dbReference type="Gene3D" id="2.60.120.10">
    <property type="entry name" value="Jelly Rolls"/>
    <property type="match status" value="1"/>
</dbReference>
<dbReference type="SUPFAM" id="SSF51182">
    <property type="entry name" value="RmlC-like cupins"/>
    <property type="match status" value="1"/>
</dbReference>
<dbReference type="InterPro" id="IPR009057">
    <property type="entry name" value="Homeodomain-like_sf"/>
</dbReference>
<dbReference type="Gene3D" id="1.10.10.60">
    <property type="entry name" value="Homeodomain-like"/>
    <property type="match status" value="2"/>
</dbReference>
<accession>A0A368VP26</accession>
<comment type="caution">
    <text evidence="5">The sequence shown here is derived from an EMBL/GenBank/DDBJ whole genome shotgun (WGS) entry which is preliminary data.</text>
</comment>
<dbReference type="AlphaFoldDB" id="A0A368VP26"/>
<evidence type="ECO:0000259" key="4">
    <source>
        <dbReference type="PROSITE" id="PS01124"/>
    </source>
</evidence>
<dbReference type="SMART" id="SM00342">
    <property type="entry name" value="HTH_ARAC"/>
    <property type="match status" value="1"/>
</dbReference>
<evidence type="ECO:0000313" key="6">
    <source>
        <dbReference type="Proteomes" id="UP000252415"/>
    </source>
</evidence>
<sequence length="297" mass="34796">MREYLVCDGKYLFEPNIPIRTLYSKEYPYFMTHKHNFIEIAYIAEGEGIHYVADEIFTVSKGDLFFLPTCIPHVFQPRDLTGKRPLHVINCLFKPVLTDLTTNLLLQCRSIELAMLSHFINGTKWLAYRESSNEFIRLLQAMHNQQRKQNSGTELGILLLQLLSLLSQKPQLSYLHPPSKDEYPVHAAVQYMSTHFELPLSVSNVSQMVAISYRHFQRLFKLHTGRSFIQMLQEIRMNFACLLLLERKNDSIQSIAQKVGVFDMKHFYQLFHNHYGMTPAVFRLQHQSQHHAWRISP</sequence>
<evidence type="ECO:0000256" key="1">
    <source>
        <dbReference type="ARBA" id="ARBA00023015"/>
    </source>
</evidence>
<keyword evidence="2" id="KW-0238">DNA-binding</keyword>
<dbReference type="InterPro" id="IPR003313">
    <property type="entry name" value="AraC-bd"/>
</dbReference>
<protein>
    <submittedName>
        <fullName evidence="5">AraC-like protein</fullName>
    </submittedName>
</protein>
<dbReference type="RefSeq" id="WP_114382060.1">
    <property type="nucleotide sequence ID" value="NZ_QPJD01000013.1"/>
</dbReference>
<evidence type="ECO:0000256" key="2">
    <source>
        <dbReference type="ARBA" id="ARBA00023125"/>
    </source>
</evidence>
<dbReference type="PANTHER" id="PTHR43280:SF2">
    <property type="entry name" value="HTH-TYPE TRANSCRIPTIONAL REGULATOR EXSA"/>
    <property type="match status" value="1"/>
</dbReference>
<dbReference type="InterPro" id="IPR011051">
    <property type="entry name" value="RmlC_Cupin_sf"/>
</dbReference>
<dbReference type="InterPro" id="IPR014710">
    <property type="entry name" value="RmlC-like_jellyroll"/>
</dbReference>
<name>A0A368VP26_9BACL</name>
<evidence type="ECO:0000313" key="5">
    <source>
        <dbReference type="EMBL" id="RCW43479.1"/>
    </source>
</evidence>
<reference evidence="5 6" key="1">
    <citation type="submission" date="2018-07" db="EMBL/GenBank/DDBJ databases">
        <title>Genomic Encyclopedia of Type Strains, Phase III (KMG-III): the genomes of soil and plant-associated and newly described type strains.</title>
        <authorList>
            <person name="Whitman W."/>
        </authorList>
    </citation>
    <scope>NUCLEOTIDE SEQUENCE [LARGE SCALE GENOMIC DNA]</scope>
    <source>
        <strain evidence="5 6">CECT 7506</strain>
    </source>
</reference>
<dbReference type="SUPFAM" id="SSF46689">
    <property type="entry name" value="Homeodomain-like"/>
    <property type="match status" value="2"/>
</dbReference>
<gene>
    <name evidence="5" type="ORF">DFP97_113152</name>
</gene>
<dbReference type="PANTHER" id="PTHR43280">
    <property type="entry name" value="ARAC-FAMILY TRANSCRIPTIONAL REGULATOR"/>
    <property type="match status" value="1"/>
</dbReference>
<dbReference type="EMBL" id="QPJD01000013">
    <property type="protein sequence ID" value="RCW43479.1"/>
    <property type="molecule type" value="Genomic_DNA"/>
</dbReference>